<dbReference type="PANTHER" id="PTHR11360">
    <property type="entry name" value="MONOCARBOXYLATE TRANSPORTER"/>
    <property type="match status" value="1"/>
</dbReference>
<name>A0AAN6DMT8_9EURO</name>
<feature type="transmembrane region" description="Helical" evidence="3">
    <location>
        <begin position="232"/>
        <end position="251"/>
    </location>
</feature>
<sequence>MPSINPMLKLASPKPPTSTSLQTAVKGTREITYAFIGGVSISQITFVAPLVTYFSGRYGTRPTLAVGIVLETAGLIGASFATKVWHLFLAQGLAFGWGSSFLYVGAIPIVPQWLDKRRSFAAAIAAAGSGIGGMCYSLGVQAMIEDIDQSWAFRIIAMITFVMNAGCTLLMRDRNKQIDPNQKAFDLSLFKHYEFILVVCWALFSTMGYTLVFFSLPDNALKIGLTFKQGAIAGALANLGMAIGRPTVGLLSDRIGRINMVGIATLLCSIYSLCIWTSAHSYATLIVFALLGGSVCGTYYATVAPVLVEVLGIKHLPAAIVWTIIVFPTMFAEPIALELRQGGYEAYLPVQLFTGFMWLGRAICCLLLRAWAVVRLEEGALGKDSDIKVTQMTFRESCLKQARAAVIIAKV</sequence>
<feature type="transmembrane region" description="Helical" evidence="3">
    <location>
        <begin position="63"/>
        <end position="81"/>
    </location>
</feature>
<accession>A0AAN6DMT8</accession>
<comment type="subcellular location">
    <subcellularLocation>
        <location evidence="1">Membrane</location>
        <topology evidence="1">Multi-pass membrane protein</topology>
    </subcellularLocation>
</comment>
<feature type="transmembrane region" description="Helical" evidence="3">
    <location>
        <begin position="285"/>
        <end position="308"/>
    </location>
</feature>
<comment type="similarity">
    <text evidence="2">Belongs to the major facilitator superfamily. Monocarboxylate porter (TC 2.A.1.13) family.</text>
</comment>
<dbReference type="InterPro" id="IPR036259">
    <property type="entry name" value="MFS_trans_sf"/>
</dbReference>
<dbReference type="GO" id="GO:0016020">
    <property type="term" value="C:membrane"/>
    <property type="evidence" value="ECO:0007669"/>
    <property type="project" value="UniProtKB-SubCell"/>
</dbReference>
<organism evidence="4 5">
    <name type="scientific">Exophiala viscosa</name>
    <dbReference type="NCBI Taxonomy" id="2486360"/>
    <lineage>
        <taxon>Eukaryota</taxon>
        <taxon>Fungi</taxon>
        <taxon>Dikarya</taxon>
        <taxon>Ascomycota</taxon>
        <taxon>Pezizomycotina</taxon>
        <taxon>Eurotiomycetes</taxon>
        <taxon>Chaetothyriomycetidae</taxon>
        <taxon>Chaetothyriales</taxon>
        <taxon>Herpotrichiellaceae</taxon>
        <taxon>Exophiala</taxon>
    </lineage>
</organism>
<feature type="transmembrane region" description="Helical" evidence="3">
    <location>
        <begin position="192"/>
        <end position="212"/>
    </location>
</feature>
<dbReference type="SUPFAM" id="SSF103473">
    <property type="entry name" value="MFS general substrate transporter"/>
    <property type="match status" value="1"/>
</dbReference>
<feature type="transmembrane region" description="Helical" evidence="3">
    <location>
        <begin position="119"/>
        <end position="139"/>
    </location>
</feature>
<dbReference type="Proteomes" id="UP001203852">
    <property type="component" value="Unassembled WGS sequence"/>
</dbReference>
<evidence type="ECO:0000256" key="1">
    <source>
        <dbReference type="ARBA" id="ARBA00004141"/>
    </source>
</evidence>
<dbReference type="Gene3D" id="1.20.1250.20">
    <property type="entry name" value="MFS general substrate transporter like domains"/>
    <property type="match status" value="2"/>
</dbReference>
<feature type="transmembrane region" description="Helical" evidence="3">
    <location>
        <begin position="31"/>
        <end position="51"/>
    </location>
</feature>
<dbReference type="InterPro" id="IPR011701">
    <property type="entry name" value="MFS"/>
</dbReference>
<feature type="transmembrane region" description="Helical" evidence="3">
    <location>
        <begin position="352"/>
        <end position="374"/>
    </location>
</feature>
<keyword evidence="3" id="KW-0812">Transmembrane</keyword>
<feature type="transmembrane region" description="Helical" evidence="3">
    <location>
        <begin position="315"/>
        <end position="332"/>
    </location>
</feature>
<keyword evidence="3" id="KW-0472">Membrane</keyword>
<feature type="transmembrane region" description="Helical" evidence="3">
    <location>
        <begin position="151"/>
        <end position="171"/>
    </location>
</feature>
<dbReference type="Pfam" id="PF07690">
    <property type="entry name" value="MFS_1"/>
    <property type="match status" value="1"/>
</dbReference>
<gene>
    <name evidence="4" type="ORF">EDD36DRAFT_469103</name>
</gene>
<dbReference type="InterPro" id="IPR050327">
    <property type="entry name" value="Proton-linked_MCT"/>
</dbReference>
<feature type="transmembrane region" description="Helical" evidence="3">
    <location>
        <begin position="87"/>
        <end position="107"/>
    </location>
</feature>
<dbReference type="AlphaFoldDB" id="A0AAN6DMT8"/>
<keyword evidence="3" id="KW-1133">Transmembrane helix</keyword>
<comment type="caution">
    <text evidence="4">The sequence shown here is derived from an EMBL/GenBank/DDBJ whole genome shotgun (WGS) entry which is preliminary data.</text>
</comment>
<dbReference type="GO" id="GO:0022857">
    <property type="term" value="F:transmembrane transporter activity"/>
    <property type="evidence" value="ECO:0007669"/>
    <property type="project" value="InterPro"/>
</dbReference>
<proteinExistence type="inferred from homology"/>
<reference evidence="4" key="1">
    <citation type="journal article" date="2022" name="bioRxiv">
        <title>Deciphering the potential niche of two novel black yeast fungi from a biological soil crust based on their genomes, phenotypes, and melanin regulation.</title>
        <authorList>
            <consortium name="DOE Joint Genome Institute"/>
            <person name="Carr E.C."/>
            <person name="Barton Q."/>
            <person name="Grambo S."/>
            <person name="Sullivan M."/>
            <person name="Renfro C.M."/>
            <person name="Kuo A."/>
            <person name="Pangilinan J."/>
            <person name="Lipzen A."/>
            <person name="Keymanesh K."/>
            <person name="Savage E."/>
            <person name="Barry K."/>
            <person name="Grigoriev I.V."/>
            <person name="Riekhof W.R."/>
            <person name="Harris S.S."/>
        </authorList>
    </citation>
    <scope>NUCLEOTIDE SEQUENCE</scope>
    <source>
        <strain evidence="4">JF 03-4F</strain>
    </source>
</reference>
<evidence type="ECO:0000256" key="2">
    <source>
        <dbReference type="ARBA" id="ARBA00006727"/>
    </source>
</evidence>
<evidence type="ECO:0000313" key="5">
    <source>
        <dbReference type="Proteomes" id="UP001203852"/>
    </source>
</evidence>
<evidence type="ECO:0000313" key="4">
    <source>
        <dbReference type="EMBL" id="KAI1608788.1"/>
    </source>
</evidence>
<feature type="transmembrane region" description="Helical" evidence="3">
    <location>
        <begin position="258"/>
        <end position="279"/>
    </location>
</feature>
<evidence type="ECO:0000256" key="3">
    <source>
        <dbReference type="SAM" id="Phobius"/>
    </source>
</evidence>
<dbReference type="PANTHER" id="PTHR11360:SF315">
    <property type="entry name" value="TRANSPORTER MCH2-RELATED"/>
    <property type="match status" value="1"/>
</dbReference>
<dbReference type="EMBL" id="MU404362">
    <property type="protein sequence ID" value="KAI1608788.1"/>
    <property type="molecule type" value="Genomic_DNA"/>
</dbReference>
<protein>
    <submittedName>
        <fullName evidence="4">Major facilitator superfamily domain-containing protein</fullName>
    </submittedName>
</protein>
<keyword evidence="5" id="KW-1185">Reference proteome</keyword>